<dbReference type="GO" id="GO:0016020">
    <property type="term" value="C:membrane"/>
    <property type="evidence" value="ECO:0007669"/>
    <property type="project" value="UniProtKB-SubCell"/>
</dbReference>
<sequence>MAALRRCITMSRAQASVLILVGLVLALFVFVPEVPLLGAAGLLLAIALSLPAGMVMRWTGAPRWVAVLVVLLGLVLLAIGAGALAAGPLSEQAHKLTEDLPRSIQSLRERMTQSPWGAWLAERMTLPEDGATRGMGLAATAASTTLGWIGNAAVILLVGVYLALRPTDYMAGLRALLHPSLDAPAAAALRECGEVLRGWLAGQAFAMVVSGTLTWVGLTLLGVPLAGVLAVLAALLGFIPNIGPVIAAVPAMLLATTISPWLALWVALLFLATQFIEGNILTPLVQAEMADLPPAALLIAQVLMASFFGLLGVALAAPLAAVAAVLIRRGYAERWLGRDPARP</sequence>
<comment type="subcellular location">
    <subcellularLocation>
        <location evidence="1">Membrane</location>
        <topology evidence="1">Multi-pass membrane protein</topology>
    </subcellularLocation>
</comment>
<dbReference type="AlphaFoldDB" id="A0A917KU05"/>
<evidence type="ECO:0000256" key="3">
    <source>
        <dbReference type="ARBA" id="ARBA00022692"/>
    </source>
</evidence>
<keyword evidence="5 6" id="KW-0472">Membrane</keyword>
<feature type="transmembrane region" description="Helical" evidence="6">
    <location>
        <begin position="296"/>
        <end position="327"/>
    </location>
</feature>
<evidence type="ECO:0000313" key="7">
    <source>
        <dbReference type="EMBL" id="GGJ29842.1"/>
    </source>
</evidence>
<dbReference type="RefSeq" id="WP_188970257.1">
    <property type="nucleotide sequence ID" value="NZ_BMKW01000010.1"/>
</dbReference>
<dbReference type="EMBL" id="BMKW01000010">
    <property type="protein sequence ID" value="GGJ29842.1"/>
    <property type="molecule type" value="Genomic_DNA"/>
</dbReference>
<feature type="transmembrane region" description="Helical" evidence="6">
    <location>
        <begin position="12"/>
        <end position="31"/>
    </location>
</feature>
<evidence type="ECO:0000256" key="2">
    <source>
        <dbReference type="ARBA" id="ARBA00009773"/>
    </source>
</evidence>
<dbReference type="InterPro" id="IPR002549">
    <property type="entry name" value="AI-2E-like"/>
</dbReference>
<feature type="transmembrane region" description="Helical" evidence="6">
    <location>
        <begin position="37"/>
        <end position="58"/>
    </location>
</feature>
<feature type="transmembrane region" description="Helical" evidence="6">
    <location>
        <begin position="145"/>
        <end position="164"/>
    </location>
</feature>
<accession>A0A917KU05</accession>
<gene>
    <name evidence="7" type="ORF">GCM10011320_41580</name>
</gene>
<dbReference type="Pfam" id="PF01594">
    <property type="entry name" value="AI-2E_transport"/>
    <property type="match status" value="1"/>
</dbReference>
<name>A0A917KU05_9PROT</name>
<comment type="caution">
    <text evidence="7">The sequence shown here is derived from an EMBL/GenBank/DDBJ whole genome shotgun (WGS) entry which is preliminary data.</text>
</comment>
<evidence type="ECO:0000313" key="8">
    <source>
        <dbReference type="Proteomes" id="UP000661507"/>
    </source>
</evidence>
<evidence type="ECO:0000256" key="5">
    <source>
        <dbReference type="ARBA" id="ARBA00023136"/>
    </source>
</evidence>
<feature type="transmembrane region" description="Helical" evidence="6">
    <location>
        <begin position="65"/>
        <end position="86"/>
    </location>
</feature>
<dbReference type="Proteomes" id="UP000661507">
    <property type="component" value="Unassembled WGS sequence"/>
</dbReference>
<reference evidence="7" key="1">
    <citation type="journal article" date="2014" name="Int. J. Syst. Evol. Microbiol.">
        <title>Complete genome sequence of Corynebacterium casei LMG S-19264T (=DSM 44701T), isolated from a smear-ripened cheese.</title>
        <authorList>
            <consortium name="US DOE Joint Genome Institute (JGI-PGF)"/>
            <person name="Walter F."/>
            <person name="Albersmeier A."/>
            <person name="Kalinowski J."/>
            <person name="Ruckert C."/>
        </authorList>
    </citation>
    <scope>NUCLEOTIDE SEQUENCE</scope>
    <source>
        <strain evidence="7">CGMCC 1.3617</strain>
    </source>
</reference>
<keyword evidence="4 6" id="KW-1133">Transmembrane helix</keyword>
<proteinExistence type="inferred from homology"/>
<protein>
    <submittedName>
        <fullName evidence="7">AI-2E family transporter</fullName>
    </submittedName>
</protein>
<comment type="similarity">
    <text evidence="2">Belongs to the autoinducer-2 exporter (AI-2E) (TC 2.A.86) family.</text>
</comment>
<dbReference type="PANTHER" id="PTHR21716:SF62">
    <property type="entry name" value="TRANSPORT PROTEIN YDBI-RELATED"/>
    <property type="match status" value="1"/>
</dbReference>
<feature type="transmembrane region" description="Helical" evidence="6">
    <location>
        <begin position="221"/>
        <end position="239"/>
    </location>
</feature>
<dbReference type="GO" id="GO:0055085">
    <property type="term" value="P:transmembrane transport"/>
    <property type="evidence" value="ECO:0007669"/>
    <property type="project" value="TreeGrafter"/>
</dbReference>
<keyword evidence="3 6" id="KW-0812">Transmembrane</keyword>
<feature type="transmembrane region" description="Helical" evidence="6">
    <location>
        <begin position="251"/>
        <end position="276"/>
    </location>
</feature>
<feature type="transmembrane region" description="Helical" evidence="6">
    <location>
        <begin position="198"/>
        <end position="215"/>
    </location>
</feature>
<keyword evidence="8" id="KW-1185">Reference proteome</keyword>
<dbReference type="PANTHER" id="PTHR21716">
    <property type="entry name" value="TRANSMEMBRANE PROTEIN"/>
    <property type="match status" value="1"/>
</dbReference>
<evidence type="ECO:0000256" key="1">
    <source>
        <dbReference type="ARBA" id="ARBA00004141"/>
    </source>
</evidence>
<evidence type="ECO:0000256" key="4">
    <source>
        <dbReference type="ARBA" id="ARBA00022989"/>
    </source>
</evidence>
<organism evidence="7 8">
    <name type="scientific">Neoroseomonas lacus</name>
    <dbReference type="NCBI Taxonomy" id="287609"/>
    <lineage>
        <taxon>Bacteria</taxon>
        <taxon>Pseudomonadati</taxon>
        <taxon>Pseudomonadota</taxon>
        <taxon>Alphaproteobacteria</taxon>
        <taxon>Acetobacterales</taxon>
        <taxon>Acetobacteraceae</taxon>
        <taxon>Neoroseomonas</taxon>
    </lineage>
</organism>
<evidence type="ECO:0000256" key="6">
    <source>
        <dbReference type="SAM" id="Phobius"/>
    </source>
</evidence>
<reference evidence="7" key="2">
    <citation type="submission" date="2020-09" db="EMBL/GenBank/DDBJ databases">
        <authorList>
            <person name="Sun Q."/>
            <person name="Zhou Y."/>
        </authorList>
    </citation>
    <scope>NUCLEOTIDE SEQUENCE</scope>
    <source>
        <strain evidence="7">CGMCC 1.3617</strain>
    </source>
</reference>